<reference evidence="1" key="1">
    <citation type="submission" date="2023-04" db="EMBL/GenBank/DDBJ databases">
        <title>Draft Genome sequencing of Naganishia species isolated from polar environments using Oxford Nanopore Technology.</title>
        <authorList>
            <person name="Leo P."/>
            <person name="Venkateswaran K."/>
        </authorList>
    </citation>
    <scope>NUCLEOTIDE SEQUENCE</scope>
    <source>
        <strain evidence="1">MNA-CCFEE 5262</strain>
    </source>
</reference>
<keyword evidence="2" id="KW-1185">Reference proteome</keyword>
<evidence type="ECO:0000313" key="1">
    <source>
        <dbReference type="EMBL" id="KAJ9095226.1"/>
    </source>
</evidence>
<comment type="caution">
    <text evidence="1">The sequence shown here is derived from an EMBL/GenBank/DDBJ whole genome shotgun (WGS) entry which is preliminary data.</text>
</comment>
<organism evidence="1 2">
    <name type="scientific">Naganishia adeliensis</name>
    <dbReference type="NCBI Taxonomy" id="92952"/>
    <lineage>
        <taxon>Eukaryota</taxon>
        <taxon>Fungi</taxon>
        <taxon>Dikarya</taxon>
        <taxon>Basidiomycota</taxon>
        <taxon>Agaricomycotina</taxon>
        <taxon>Tremellomycetes</taxon>
        <taxon>Filobasidiales</taxon>
        <taxon>Filobasidiaceae</taxon>
        <taxon>Naganishia</taxon>
    </lineage>
</organism>
<protein>
    <submittedName>
        <fullName evidence="1">Uncharacterized protein</fullName>
    </submittedName>
</protein>
<name>A0ACC2V835_9TREE</name>
<dbReference type="EMBL" id="JASBWS010000126">
    <property type="protein sequence ID" value="KAJ9095226.1"/>
    <property type="molecule type" value="Genomic_DNA"/>
</dbReference>
<gene>
    <name evidence="1" type="ORF">QFC20_006703</name>
</gene>
<evidence type="ECO:0000313" key="2">
    <source>
        <dbReference type="Proteomes" id="UP001230649"/>
    </source>
</evidence>
<sequence>MAAFEIPALYKYSIRPVQVTPGGAPTLLNPLTLRFRTHQAYADWLETQFRAGPWFKDKDRDPGRNEQRREDHRERNPGARVNYV</sequence>
<dbReference type="Proteomes" id="UP001230649">
    <property type="component" value="Unassembled WGS sequence"/>
</dbReference>
<accession>A0ACC2V835</accession>
<proteinExistence type="predicted"/>